<dbReference type="SUPFAM" id="SSF53850">
    <property type="entry name" value="Periplasmic binding protein-like II"/>
    <property type="match status" value="1"/>
</dbReference>
<sequence length="419" mass="46489">MIKTTVLRTILLGVLLSLGVAFAQQTTLTFWSWRVEDREFYNDIARQFEARTGIRVVYTPYNNLEYNTILSSALAAGTGPDIIHTRAYGGLAQLADAGYLLPITNQQVPNLARFPATLLNAARGFRDDTRRRIYGVPFATQSLGFFYNKDLLARAGIREIPDNWPDFKAMLARIKAAGIVPLANGPKDGISLEQIFGVIGPNFYGGSDYFRAVTSGQKTFVDEGFIRALEETAAMREFMPPNFAGIGYPEGRTLFTNGGAAFFVTGGFDIAYFRENNPRLNFGFVPAPPLRRGERTWVSTFADGNYSINAKTRNPEAAIRFLNFLSTQEFGQQFTEKLAQASAVPGIKAKDPVLQEIIDYTASYGTPYLTLVGFRYAAPTGTELMRSGIQRMILGQASGRQIAEEMTKGVATWFRPFQR</sequence>
<dbReference type="RefSeq" id="WP_119341843.1">
    <property type="nucleotide sequence ID" value="NZ_BJXL01000190.1"/>
</dbReference>
<name>A0A511R6E6_9DEIN</name>
<keyword evidence="1" id="KW-0732">Signal</keyword>
<gene>
    <name evidence="2" type="ORF">MHY01S_33640</name>
</gene>
<feature type="signal peptide" evidence="1">
    <location>
        <begin position="1"/>
        <end position="23"/>
    </location>
</feature>
<evidence type="ECO:0000256" key="1">
    <source>
        <dbReference type="SAM" id="SignalP"/>
    </source>
</evidence>
<reference evidence="2 3" key="1">
    <citation type="submission" date="2019-07" db="EMBL/GenBank/DDBJ databases">
        <title>Whole genome shotgun sequence of Meiothermus hypogaeus NBRC 106114.</title>
        <authorList>
            <person name="Hosoyama A."/>
            <person name="Uohara A."/>
            <person name="Ohji S."/>
            <person name="Ichikawa N."/>
        </authorList>
    </citation>
    <scope>NUCLEOTIDE SEQUENCE [LARGE SCALE GENOMIC DNA]</scope>
    <source>
        <strain evidence="2 3">NBRC 106114</strain>
    </source>
</reference>
<organism evidence="2 3">
    <name type="scientific">Meiothermus hypogaeus NBRC 106114</name>
    <dbReference type="NCBI Taxonomy" id="1227553"/>
    <lineage>
        <taxon>Bacteria</taxon>
        <taxon>Thermotogati</taxon>
        <taxon>Deinococcota</taxon>
        <taxon>Deinococci</taxon>
        <taxon>Thermales</taxon>
        <taxon>Thermaceae</taxon>
        <taxon>Meiothermus</taxon>
    </lineage>
</organism>
<evidence type="ECO:0000313" key="3">
    <source>
        <dbReference type="Proteomes" id="UP000321197"/>
    </source>
</evidence>
<dbReference type="InterPro" id="IPR050490">
    <property type="entry name" value="Bact_solute-bd_prot1"/>
</dbReference>
<evidence type="ECO:0000313" key="2">
    <source>
        <dbReference type="EMBL" id="GEM85198.1"/>
    </source>
</evidence>
<dbReference type="Pfam" id="PF01547">
    <property type="entry name" value="SBP_bac_1"/>
    <property type="match status" value="1"/>
</dbReference>
<accession>A0A511R6E6</accession>
<comment type="caution">
    <text evidence="2">The sequence shown here is derived from an EMBL/GenBank/DDBJ whole genome shotgun (WGS) entry which is preliminary data.</text>
</comment>
<proteinExistence type="predicted"/>
<dbReference type="OrthoDB" id="9798191at2"/>
<dbReference type="Gene3D" id="3.40.190.10">
    <property type="entry name" value="Periplasmic binding protein-like II"/>
    <property type="match status" value="2"/>
</dbReference>
<dbReference type="EMBL" id="BJXL01000190">
    <property type="protein sequence ID" value="GEM85198.1"/>
    <property type="molecule type" value="Genomic_DNA"/>
</dbReference>
<dbReference type="AlphaFoldDB" id="A0A511R6E6"/>
<dbReference type="InterPro" id="IPR006059">
    <property type="entry name" value="SBP"/>
</dbReference>
<feature type="chain" id="PRO_5022039844" evidence="1">
    <location>
        <begin position="24"/>
        <end position="419"/>
    </location>
</feature>
<dbReference type="Proteomes" id="UP000321197">
    <property type="component" value="Unassembled WGS sequence"/>
</dbReference>
<dbReference type="PANTHER" id="PTHR43649">
    <property type="entry name" value="ARABINOSE-BINDING PROTEIN-RELATED"/>
    <property type="match status" value="1"/>
</dbReference>
<dbReference type="PANTHER" id="PTHR43649:SF12">
    <property type="entry name" value="DIACETYLCHITOBIOSE BINDING PROTEIN DASA"/>
    <property type="match status" value="1"/>
</dbReference>
<protein>
    <submittedName>
        <fullName evidence="2">ABC transporter substrate-binding protein</fullName>
    </submittedName>
</protein>